<organism evidence="1 2">
    <name type="scientific">Daphnia sinensis</name>
    <dbReference type="NCBI Taxonomy" id="1820382"/>
    <lineage>
        <taxon>Eukaryota</taxon>
        <taxon>Metazoa</taxon>
        <taxon>Ecdysozoa</taxon>
        <taxon>Arthropoda</taxon>
        <taxon>Crustacea</taxon>
        <taxon>Branchiopoda</taxon>
        <taxon>Diplostraca</taxon>
        <taxon>Cladocera</taxon>
        <taxon>Anomopoda</taxon>
        <taxon>Daphniidae</taxon>
        <taxon>Daphnia</taxon>
        <taxon>Daphnia similis group</taxon>
    </lineage>
</organism>
<protein>
    <submittedName>
        <fullName evidence="1">Uncharacterized protein</fullName>
    </submittedName>
</protein>
<proteinExistence type="predicted"/>
<accession>A0AAD5PMV6</accession>
<dbReference type="EMBL" id="WJBH02000009">
    <property type="protein sequence ID" value="KAI9552542.1"/>
    <property type="molecule type" value="Genomic_DNA"/>
</dbReference>
<dbReference type="Proteomes" id="UP000820818">
    <property type="component" value="Linkage Group LG9"/>
</dbReference>
<reference evidence="1 2" key="1">
    <citation type="submission" date="2022-05" db="EMBL/GenBank/DDBJ databases">
        <title>A multi-omics perspective on studying reproductive biology in Daphnia sinensis.</title>
        <authorList>
            <person name="Jia J."/>
        </authorList>
    </citation>
    <scope>NUCLEOTIDE SEQUENCE [LARGE SCALE GENOMIC DNA]</scope>
    <source>
        <strain evidence="1 2">WSL</strain>
    </source>
</reference>
<evidence type="ECO:0000313" key="1">
    <source>
        <dbReference type="EMBL" id="KAI9552542.1"/>
    </source>
</evidence>
<evidence type="ECO:0000313" key="2">
    <source>
        <dbReference type="Proteomes" id="UP000820818"/>
    </source>
</evidence>
<keyword evidence="2" id="KW-1185">Reference proteome</keyword>
<comment type="caution">
    <text evidence="1">The sequence shown here is derived from an EMBL/GenBank/DDBJ whole genome shotgun (WGS) entry which is preliminary data.</text>
</comment>
<gene>
    <name evidence="1" type="ORF">GHT06_020394</name>
</gene>
<name>A0AAD5PMV6_9CRUS</name>
<dbReference type="AlphaFoldDB" id="A0AAD5PMV6"/>
<sequence length="130" mass="14564">MALPLTTSACVFRPCRTITSFMARVVTDPTFHWRSCYSKWTSASSPTSADCQALQFSRQLCYQLFTEVLEHCYHIRLVWGCWIRAMKTGMSVGAAAVMAATCSHLARPLIRKRIARNLSSAYSIPDSFGC</sequence>